<name>A0ABX8J5C1_9BACT</name>
<keyword evidence="1" id="KW-0732">Signal</keyword>
<evidence type="ECO:0000313" key="3">
    <source>
        <dbReference type="Proteomes" id="UP000683557"/>
    </source>
</evidence>
<dbReference type="Proteomes" id="UP000683557">
    <property type="component" value="Chromosome"/>
</dbReference>
<reference evidence="2 3" key="1">
    <citation type="submission" date="2021-06" db="EMBL/GenBank/DDBJ databases">
        <title>Gemonas diversity in paddy soil.</title>
        <authorList>
            <person name="Liu G."/>
        </authorList>
    </citation>
    <scope>NUCLEOTIDE SEQUENCE [LARGE SCALE GENOMIC DNA]</scope>
    <source>
        <strain evidence="2 3">RG10</strain>
    </source>
</reference>
<protein>
    <recommendedName>
        <fullName evidence="4">Lipocalin-like domain-containing protein</fullName>
    </recommendedName>
</protein>
<feature type="chain" id="PRO_5045816362" description="Lipocalin-like domain-containing protein" evidence="1">
    <location>
        <begin position="24"/>
        <end position="178"/>
    </location>
</feature>
<feature type="signal peptide" evidence="1">
    <location>
        <begin position="1"/>
        <end position="23"/>
    </location>
</feature>
<keyword evidence="3" id="KW-1185">Reference proteome</keyword>
<accession>A0ABX8J5C1</accession>
<organism evidence="2 3">
    <name type="scientific">Geomonas oryzisoli</name>
    <dbReference type="NCBI Taxonomy" id="2847992"/>
    <lineage>
        <taxon>Bacteria</taxon>
        <taxon>Pseudomonadati</taxon>
        <taxon>Thermodesulfobacteriota</taxon>
        <taxon>Desulfuromonadia</taxon>
        <taxon>Geobacterales</taxon>
        <taxon>Geobacteraceae</taxon>
        <taxon>Geomonas</taxon>
    </lineage>
</organism>
<evidence type="ECO:0000313" key="2">
    <source>
        <dbReference type="EMBL" id="QWV93201.1"/>
    </source>
</evidence>
<gene>
    <name evidence="2" type="ORF">KP004_18855</name>
</gene>
<proteinExistence type="predicted"/>
<evidence type="ECO:0008006" key="4">
    <source>
        <dbReference type="Google" id="ProtNLM"/>
    </source>
</evidence>
<evidence type="ECO:0000256" key="1">
    <source>
        <dbReference type="SAM" id="SignalP"/>
    </source>
</evidence>
<dbReference type="EMBL" id="CP076723">
    <property type="protein sequence ID" value="QWV93201.1"/>
    <property type="molecule type" value="Genomic_DNA"/>
</dbReference>
<dbReference type="RefSeq" id="WP_216799941.1">
    <property type="nucleotide sequence ID" value="NZ_CP076723.1"/>
</dbReference>
<sequence>MTPNLLMPLLLVSLIIQPTPLQADARRGFPKELIGKWQVVGVRLDSTFTARTYYEYDDKSLLGKTVTIQRTEARGNLPETLWCIGPNITEQRSTLDGLLAKTMARQEELEQSAASKRYMLAADGGASVTVYWVGCGKGDFGPDVPFGPGGENWIALLPGGNAATRWYDNTILLLKRKR</sequence>